<keyword evidence="2" id="KW-1185">Reference proteome</keyword>
<accession>A0A392UZB0</accession>
<dbReference type="EMBL" id="LXQA011017746">
    <property type="protein sequence ID" value="MCI81384.1"/>
    <property type="molecule type" value="Genomic_DNA"/>
</dbReference>
<reference evidence="1 2" key="1">
    <citation type="journal article" date="2018" name="Front. Plant Sci.">
        <title>Red Clover (Trifolium pratense) and Zigzag Clover (T. medium) - A Picture of Genomic Similarities and Differences.</title>
        <authorList>
            <person name="Dluhosova J."/>
            <person name="Istvanek J."/>
            <person name="Nedelnik J."/>
            <person name="Repkova J."/>
        </authorList>
    </citation>
    <scope>NUCLEOTIDE SEQUENCE [LARGE SCALE GENOMIC DNA]</scope>
    <source>
        <strain evidence="2">cv. 10/8</strain>
        <tissue evidence="1">Leaf</tissue>
    </source>
</reference>
<organism evidence="1 2">
    <name type="scientific">Trifolium medium</name>
    <dbReference type="NCBI Taxonomy" id="97028"/>
    <lineage>
        <taxon>Eukaryota</taxon>
        <taxon>Viridiplantae</taxon>
        <taxon>Streptophyta</taxon>
        <taxon>Embryophyta</taxon>
        <taxon>Tracheophyta</taxon>
        <taxon>Spermatophyta</taxon>
        <taxon>Magnoliopsida</taxon>
        <taxon>eudicotyledons</taxon>
        <taxon>Gunneridae</taxon>
        <taxon>Pentapetalae</taxon>
        <taxon>rosids</taxon>
        <taxon>fabids</taxon>
        <taxon>Fabales</taxon>
        <taxon>Fabaceae</taxon>
        <taxon>Papilionoideae</taxon>
        <taxon>50 kb inversion clade</taxon>
        <taxon>NPAAA clade</taxon>
        <taxon>Hologalegina</taxon>
        <taxon>IRL clade</taxon>
        <taxon>Trifolieae</taxon>
        <taxon>Trifolium</taxon>
    </lineage>
</organism>
<evidence type="ECO:0000313" key="1">
    <source>
        <dbReference type="EMBL" id="MCI81384.1"/>
    </source>
</evidence>
<name>A0A392UZB0_9FABA</name>
<sequence>IAVAVTADSAMQIAAVAA</sequence>
<dbReference type="Proteomes" id="UP000265520">
    <property type="component" value="Unassembled WGS sequence"/>
</dbReference>
<protein>
    <submittedName>
        <fullName evidence="1">Uncharacterized protein</fullName>
    </submittedName>
</protein>
<evidence type="ECO:0000313" key="2">
    <source>
        <dbReference type="Proteomes" id="UP000265520"/>
    </source>
</evidence>
<proteinExistence type="predicted"/>
<comment type="caution">
    <text evidence="1">The sequence shown here is derived from an EMBL/GenBank/DDBJ whole genome shotgun (WGS) entry which is preliminary data.</text>
</comment>
<dbReference type="AlphaFoldDB" id="A0A392UZB0"/>
<feature type="non-terminal residue" evidence="1">
    <location>
        <position position="1"/>
    </location>
</feature>